<evidence type="ECO:0008006" key="4">
    <source>
        <dbReference type="Google" id="ProtNLM"/>
    </source>
</evidence>
<gene>
    <name evidence="2" type="ORF">ABB28_16995</name>
</gene>
<organism evidence="2 3">
    <name type="scientific">Stenotrophomonas chelatiphaga</name>
    <dbReference type="NCBI Taxonomy" id="517011"/>
    <lineage>
        <taxon>Bacteria</taxon>
        <taxon>Pseudomonadati</taxon>
        <taxon>Pseudomonadota</taxon>
        <taxon>Gammaproteobacteria</taxon>
        <taxon>Lysobacterales</taxon>
        <taxon>Lysobacteraceae</taxon>
        <taxon>Stenotrophomonas</taxon>
    </lineage>
</organism>
<dbReference type="AlphaFoldDB" id="A0A0R0CCM8"/>
<protein>
    <recommendedName>
        <fullName evidence="4">Secreted protein</fullName>
    </recommendedName>
</protein>
<feature type="signal peptide" evidence="1">
    <location>
        <begin position="1"/>
        <end position="21"/>
    </location>
</feature>
<dbReference type="Proteomes" id="UP000051386">
    <property type="component" value="Unassembled WGS sequence"/>
</dbReference>
<keyword evidence="3" id="KW-1185">Reference proteome</keyword>
<dbReference type="EMBL" id="LDJK01000104">
    <property type="protein sequence ID" value="KRG66880.1"/>
    <property type="molecule type" value="Genomic_DNA"/>
</dbReference>
<accession>A0A0R0CCM8</accession>
<keyword evidence="1" id="KW-0732">Signal</keyword>
<name>A0A0R0CCM8_9GAMM</name>
<evidence type="ECO:0000313" key="2">
    <source>
        <dbReference type="EMBL" id="KRG66880.1"/>
    </source>
</evidence>
<dbReference type="PATRIC" id="fig|517011.3.peg.98"/>
<proteinExistence type="predicted"/>
<sequence length="221" mass="24254">MLRNLSIIAALLLATPCVASAQQSKRPAGSAEAQAKKLYCWNEGSERICSDALPADAVNNAREEFSARSGLRSGQVDRALNEDERANAAVAEAQARLDAMALQTRQRTEQAMLSTYSNEAELRRVFSERVGILDNNINTARYNVASLRDALFTALAGAGDNELAGRPVAEKPAATIRKRHGELLAQQRMQATFERQRVELDAEIEETVQRFRLLKGVTPEA</sequence>
<evidence type="ECO:0000313" key="3">
    <source>
        <dbReference type="Proteomes" id="UP000051386"/>
    </source>
</evidence>
<dbReference type="RefSeq" id="WP_057687540.1">
    <property type="nucleotide sequence ID" value="NZ_JANUEG010000041.1"/>
</dbReference>
<feature type="chain" id="PRO_5006393896" description="Secreted protein" evidence="1">
    <location>
        <begin position="22"/>
        <end position="221"/>
    </location>
</feature>
<evidence type="ECO:0000256" key="1">
    <source>
        <dbReference type="SAM" id="SignalP"/>
    </source>
</evidence>
<reference evidence="2 3" key="1">
    <citation type="submission" date="2015-05" db="EMBL/GenBank/DDBJ databases">
        <title>Genome sequencing and analysis of members of genus Stenotrophomonas.</title>
        <authorList>
            <person name="Patil P.P."/>
            <person name="Midha S."/>
            <person name="Patil P.B."/>
        </authorList>
    </citation>
    <scope>NUCLEOTIDE SEQUENCE [LARGE SCALE GENOMIC DNA]</scope>
    <source>
        <strain evidence="2 3">DSM 21508</strain>
    </source>
</reference>
<comment type="caution">
    <text evidence="2">The sequence shown here is derived from an EMBL/GenBank/DDBJ whole genome shotgun (WGS) entry which is preliminary data.</text>
</comment>